<evidence type="ECO:0000256" key="1">
    <source>
        <dbReference type="ARBA" id="ARBA00004651"/>
    </source>
</evidence>
<gene>
    <name evidence="8" type="ORF">C5Y93_07720</name>
</gene>
<protein>
    <recommendedName>
        <fullName evidence="10">Permease</fullName>
    </recommendedName>
</protein>
<evidence type="ECO:0000256" key="5">
    <source>
        <dbReference type="ARBA" id="ARBA00022989"/>
    </source>
</evidence>
<name>A0A2S8GQK5_9BACT</name>
<keyword evidence="4 7" id="KW-0812">Transmembrane</keyword>
<comment type="similarity">
    <text evidence="2">Belongs to the UPF0718 family.</text>
</comment>
<keyword evidence="3" id="KW-1003">Cell membrane</keyword>
<feature type="transmembrane region" description="Helical" evidence="7">
    <location>
        <begin position="174"/>
        <end position="197"/>
    </location>
</feature>
<keyword evidence="6 7" id="KW-0472">Membrane</keyword>
<dbReference type="RefSeq" id="WP_105334839.1">
    <property type="nucleotide sequence ID" value="NZ_PUHZ01000008.1"/>
</dbReference>
<dbReference type="OrthoDB" id="9777774at2"/>
<dbReference type="InterPro" id="IPR005524">
    <property type="entry name" value="DUF318"/>
</dbReference>
<feature type="transmembrane region" description="Helical" evidence="7">
    <location>
        <begin position="209"/>
        <end position="234"/>
    </location>
</feature>
<evidence type="ECO:0000256" key="4">
    <source>
        <dbReference type="ARBA" id="ARBA00022692"/>
    </source>
</evidence>
<comment type="subcellular location">
    <subcellularLocation>
        <location evidence="1">Cell membrane</location>
        <topology evidence="1">Multi-pass membrane protein</topology>
    </subcellularLocation>
</comment>
<reference evidence="8 9" key="1">
    <citation type="submission" date="2018-02" db="EMBL/GenBank/DDBJ databases">
        <title>Comparative genomes isolates from brazilian mangrove.</title>
        <authorList>
            <person name="Araujo J.E."/>
            <person name="Taketani R.G."/>
            <person name="Silva M.C.P."/>
            <person name="Loureco M.V."/>
            <person name="Andreote F.D."/>
        </authorList>
    </citation>
    <scope>NUCLEOTIDE SEQUENCE [LARGE SCALE GENOMIC DNA]</scope>
    <source>
        <strain evidence="8 9">Nap-Phe MGV</strain>
    </source>
</reference>
<feature type="transmembrane region" description="Helical" evidence="7">
    <location>
        <begin position="89"/>
        <end position="108"/>
    </location>
</feature>
<evidence type="ECO:0000256" key="2">
    <source>
        <dbReference type="ARBA" id="ARBA00006386"/>
    </source>
</evidence>
<feature type="transmembrane region" description="Helical" evidence="7">
    <location>
        <begin position="55"/>
        <end position="77"/>
    </location>
</feature>
<evidence type="ECO:0000256" key="3">
    <source>
        <dbReference type="ARBA" id="ARBA00022475"/>
    </source>
</evidence>
<dbReference type="InterPro" id="IPR052923">
    <property type="entry name" value="UPF0718"/>
</dbReference>
<keyword evidence="5 7" id="KW-1133">Transmembrane helix</keyword>
<evidence type="ECO:0008006" key="10">
    <source>
        <dbReference type="Google" id="ProtNLM"/>
    </source>
</evidence>
<accession>A0A2S8GQK5</accession>
<feature type="transmembrane region" description="Helical" evidence="7">
    <location>
        <begin position="115"/>
        <end position="134"/>
    </location>
</feature>
<comment type="caution">
    <text evidence="8">The sequence shown here is derived from an EMBL/GenBank/DDBJ whole genome shotgun (WGS) entry which is preliminary data.</text>
</comment>
<feature type="transmembrane region" description="Helical" evidence="7">
    <location>
        <begin position="385"/>
        <end position="406"/>
    </location>
</feature>
<dbReference type="Pfam" id="PF03773">
    <property type="entry name" value="ArsP_1"/>
    <property type="match status" value="1"/>
</dbReference>
<evidence type="ECO:0000256" key="7">
    <source>
        <dbReference type="SAM" id="Phobius"/>
    </source>
</evidence>
<proteinExistence type="inferred from homology"/>
<feature type="transmembrane region" description="Helical" evidence="7">
    <location>
        <begin position="272"/>
        <end position="288"/>
    </location>
</feature>
<evidence type="ECO:0000256" key="6">
    <source>
        <dbReference type="ARBA" id="ARBA00023136"/>
    </source>
</evidence>
<organism evidence="8 9">
    <name type="scientific">Blastopirellula marina</name>
    <dbReference type="NCBI Taxonomy" id="124"/>
    <lineage>
        <taxon>Bacteria</taxon>
        <taxon>Pseudomonadati</taxon>
        <taxon>Planctomycetota</taxon>
        <taxon>Planctomycetia</taxon>
        <taxon>Pirellulales</taxon>
        <taxon>Pirellulaceae</taxon>
        <taxon>Blastopirellula</taxon>
    </lineage>
</organism>
<dbReference type="GO" id="GO:0005886">
    <property type="term" value="C:plasma membrane"/>
    <property type="evidence" value="ECO:0007669"/>
    <property type="project" value="UniProtKB-SubCell"/>
</dbReference>
<dbReference type="PANTHER" id="PTHR34184">
    <property type="entry name" value="UPF0718 PROTEIN YCGR"/>
    <property type="match status" value="1"/>
</dbReference>
<feature type="transmembrane region" description="Helical" evidence="7">
    <location>
        <begin position="240"/>
        <end position="260"/>
    </location>
</feature>
<dbReference type="PANTHER" id="PTHR34184:SF4">
    <property type="entry name" value="UPF0718 PROTEIN YCGR"/>
    <property type="match status" value="1"/>
</dbReference>
<dbReference type="AlphaFoldDB" id="A0A2S8GQK5"/>
<evidence type="ECO:0000313" key="9">
    <source>
        <dbReference type="Proteomes" id="UP000237819"/>
    </source>
</evidence>
<dbReference type="Proteomes" id="UP000237819">
    <property type="component" value="Unassembled WGS sequence"/>
</dbReference>
<sequence length="511" mass="55743">MIELLFWGALLRFCQAAVAAIPTIMIGILVAAIFSVWLGPAGTRRLFGGSGLKSLLYAWLIGMLLPVCSLGVIPIAMQLRRAKLSGGTILAFALTAPLFNPISVLYGLTLSDPIVILTFSFCSLVIVTGCGWLWDRIFPTDDQPLDEEKEAMPEGWRRISATAAFGLRAMTGPAMGYVILGLVGVALLSLVLPYGSLQQSAEHDDPTAILFMTAIAIPAYATPMVAMVQLASMFAHGNSVGAAFSLLALGAGANLGLIGWMTQNYGWRKTGVWFGLLVSVVVGLAYSVDGPLYPQGVDPAGHTHAFDIYCTPFSAGTSQPMVAAWSELAKKTAPHEKVALLMFAVALALAVTLRLVDPQRRLEAWLRETAPTETAKFDRTIPGPVLGVISLTGLVIVSVAGCYLYYPPPHEIFEEMRAVNAEVNYGARTGHWDVAKHWIPIYDDWSRKLEVSKFLRSGEVDPYHQFKGQVFREYLERLEHAVEDEDQETAKRLSSKVSAAYSRLRQSYQEE</sequence>
<evidence type="ECO:0000313" key="8">
    <source>
        <dbReference type="EMBL" id="PQO46713.1"/>
    </source>
</evidence>
<feature type="transmembrane region" description="Helical" evidence="7">
    <location>
        <begin position="338"/>
        <end position="356"/>
    </location>
</feature>
<feature type="transmembrane region" description="Helical" evidence="7">
    <location>
        <begin position="26"/>
        <end position="43"/>
    </location>
</feature>
<dbReference type="EMBL" id="PUHZ01000008">
    <property type="protein sequence ID" value="PQO46713.1"/>
    <property type="molecule type" value="Genomic_DNA"/>
</dbReference>